<evidence type="ECO:0000313" key="1">
    <source>
        <dbReference type="EMBL" id="RIB14003.1"/>
    </source>
</evidence>
<dbReference type="AlphaFoldDB" id="A0A397V247"/>
<evidence type="ECO:0008006" key="3">
    <source>
        <dbReference type="Google" id="ProtNLM"/>
    </source>
</evidence>
<gene>
    <name evidence="1" type="ORF">C2G38_2097029</name>
</gene>
<dbReference type="EMBL" id="QKWP01000872">
    <property type="protein sequence ID" value="RIB14003.1"/>
    <property type="molecule type" value="Genomic_DNA"/>
</dbReference>
<sequence>MPSNFEEQLALCYEDLDYTPAVLKKLPLFFEQASFFIKENNISVQCYLHVGDIVLINSDEEECIAIIRAIFCHKKGERYLTFIIIDSFKNINQTKLVCPVYRLATNNLRKIFPVSIVKSVNAIHFIHNCKDGECIEGNYNLENDLYIKNLYFFKAV</sequence>
<protein>
    <recommendedName>
        <fullName evidence="3">BAH domain-containing protein</fullName>
    </recommendedName>
</protein>
<dbReference type="Proteomes" id="UP000266673">
    <property type="component" value="Unassembled WGS sequence"/>
</dbReference>
<evidence type="ECO:0000313" key="2">
    <source>
        <dbReference type="Proteomes" id="UP000266673"/>
    </source>
</evidence>
<dbReference type="STRING" id="44941.A0A397V247"/>
<organism evidence="1 2">
    <name type="scientific">Gigaspora rosea</name>
    <dbReference type="NCBI Taxonomy" id="44941"/>
    <lineage>
        <taxon>Eukaryota</taxon>
        <taxon>Fungi</taxon>
        <taxon>Fungi incertae sedis</taxon>
        <taxon>Mucoromycota</taxon>
        <taxon>Glomeromycotina</taxon>
        <taxon>Glomeromycetes</taxon>
        <taxon>Diversisporales</taxon>
        <taxon>Gigasporaceae</taxon>
        <taxon>Gigaspora</taxon>
    </lineage>
</organism>
<keyword evidence="2" id="KW-1185">Reference proteome</keyword>
<accession>A0A397V247</accession>
<dbReference type="OrthoDB" id="2437950at2759"/>
<comment type="caution">
    <text evidence="1">The sequence shown here is derived from an EMBL/GenBank/DDBJ whole genome shotgun (WGS) entry which is preliminary data.</text>
</comment>
<proteinExistence type="predicted"/>
<reference evidence="1 2" key="1">
    <citation type="submission" date="2018-06" db="EMBL/GenBank/DDBJ databases">
        <title>Comparative genomics reveals the genomic features of Rhizophagus irregularis, R. cerebriforme, R. diaphanum and Gigaspora rosea, and their symbiotic lifestyle signature.</title>
        <authorList>
            <person name="Morin E."/>
            <person name="San Clemente H."/>
            <person name="Chen E.C.H."/>
            <person name="De La Providencia I."/>
            <person name="Hainaut M."/>
            <person name="Kuo A."/>
            <person name="Kohler A."/>
            <person name="Murat C."/>
            <person name="Tang N."/>
            <person name="Roy S."/>
            <person name="Loubradou J."/>
            <person name="Henrissat B."/>
            <person name="Grigoriev I.V."/>
            <person name="Corradi N."/>
            <person name="Roux C."/>
            <person name="Martin F.M."/>
        </authorList>
    </citation>
    <scope>NUCLEOTIDE SEQUENCE [LARGE SCALE GENOMIC DNA]</scope>
    <source>
        <strain evidence="1 2">DAOM 194757</strain>
    </source>
</reference>
<name>A0A397V247_9GLOM</name>